<dbReference type="Pfam" id="PF03641">
    <property type="entry name" value="Lysine_decarbox"/>
    <property type="match status" value="1"/>
</dbReference>
<protein>
    <recommendedName>
        <fullName evidence="3">Cytokinin riboside 5'-monophosphate phosphoribohydrolase</fullName>
        <ecNumber evidence="3">3.2.2.n1</ecNumber>
    </recommendedName>
</protein>
<keyword evidence="5" id="KW-1185">Reference proteome</keyword>
<dbReference type="SUPFAM" id="SSF102405">
    <property type="entry name" value="MCP/YpsA-like"/>
    <property type="match status" value="1"/>
</dbReference>
<dbReference type="OrthoDB" id="9801098at2"/>
<dbReference type="InterPro" id="IPR005269">
    <property type="entry name" value="LOG"/>
</dbReference>
<gene>
    <name evidence="4" type="ORF">NG99_27245</name>
</gene>
<comment type="catalytic activity">
    <reaction evidence="1">
        <text>AMP + H2O = D-ribose 5-phosphate + adenine</text>
        <dbReference type="Rhea" id="RHEA:20129"/>
        <dbReference type="ChEBI" id="CHEBI:15377"/>
        <dbReference type="ChEBI" id="CHEBI:16708"/>
        <dbReference type="ChEBI" id="CHEBI:78346"/>
        <dbReference type="ChEBI" id="CHEBI:456215"/>
        <dbReference type="EC" id="3.2.2.4"/>
    </reaction>
</comment>
<comment type="caution">
    <text evidence="4">The sequence shown here is derived from an EMBL/GenBank/DDBJ whole genome shotgun (WGS) entry which is preliminary data.</text>
</comment>
<dbReference type="EC" id="3.2.2.n1" evidence="3"/>
<reference evidence="4 5" key="1">
    <citation type="submission" date="2014-10" db="EMBL/GenBank/DDBJ databases">
        <title>Genome sequence of Erwinia typographi M043b.</title>
        <authorList>
            <person name="Chan K.-G."/>
            <person name="Tan W.-S."/>
        </authorList>
    </citation>
    <scope>NUCLEOTIDE SEQUENCE [LARGE SCALE GENOMIC DNA]</scope>
    <source>
        <strain evidence="4 5">M043b</strain>
    </source>
</reference>
<comment type="similarity">
    <text evidence="2 3">Belongs to the LOG family.</text>
</comment>
<accession>A0A0A3YH80</accession>
<dbReference type="PANTHER" id="PTHR31223:SF70">
    <property type="entry name" value="LOG FAMILY PROTEIN YJL055W"/>
    <property type="match status" value="1"/>
</dbReference>
<evidence type="ECO:0000313" key="4">
    <source>
        <dbReference type="EMBL" id="KGT85980.1"/>
    </source>
</evidence>
<evidence type="ECO:0000256" key="2">
    <source>
        <dbReference type="ARBA" id="ARBA00006763"/>
    </source>
</evidence>
<dbReference type="GO" id="GO:0008714">
    <property type="term" value="F:AMP nucleosidase activity"/>
    <property type="evidence" value="ECO:0007669"/>
    <property type="project" value="UniProtKB-EC"/>
</dbReference>
<dbReference type="RefSeq" id="WP_034900022.1">
    <property type="nucleotide sequence ID" value="NZ_JRUQ01000129.1"/>
</dbReference>
<name>A0A0A3YH80_9GAMM</name>
<proteinExistence type="inferred from homology"/>
<dbReference type="NCBIfam" id="TIGR00730">
    <property type="entry name" value="Rossman fold protein, TIGR00730 family"/>
    <property type="match status" value="1"/>
</dbReference>
<keyword evidence="3" id="KW-0378">Hydrolase</keyword>
<dbReference type="eggNOG" id="COG1611">
    <property type="taxonomic scope" value="Bacteria"/>
</dbReference>
<keyword evidence="3" id="KW-0203">Cytokinin biosynthesis</keyword>
<dbReference type="STRING" id="371042.NG99_27245"/>
<dbReference type="Proteomes" id="UP000030351">
    <property type="component" value="Unassembled WGS sequence"/>
</dbReference>
<dbReference type="EMBL" id="JRUQ01000129">
    <property type="protein sequence ID" value="KGT85980.1"/>
    <property type="molecule type" value="Genomic_DNA"/>
</dbReference>
<evidence type="ECO:0000256" key="3">
    <source>
        <dbReference type="RuleBase" id="RU363015"/>
    </source>
</evidence>
<dbReference type="InterPro" id="IPR031100">
    <property type="entry name" value="LOG_fam"/>
</dbReference>
<dbReference type="GO" id="GO:0009691">
    <property type="term" value="P:cytokinin biosynthetic process"/>
    <property type="evidence" value="ECO:0007669"/>
    <property type="project" value="UniProtKB-UniRule"/>
</dbReference>
<dbReference type="GO" id="GO:0005829">
    <property type="term" value="C:cytosol"/>
    <property type="evidence" value="ECO:0007669"/>
    <property type="project" value="TreeGrafter"/>
</dbReference>
<dbReference type="Gene3D" id="3.40.50.450">
    <property type="match status" value="1"/>
</dbReference>
<dbReference type="AlphaFoldDB" id="A0A0A3YH80"/>
<evidence type="ECO:0000256" key="1">
    <source>
        <dbReference type="ARBA" id="ARBA00000274"/>
    </source>
</evidence>
<sequence>MNTVGIFCGSSEGHSTAYIDAARHVGKYLAEQGISIVYGGGRVGLMGAVADAALAYGGHVTGVIPKSLLEREIAHTGLSELLVVDNMHQRKNMMAELSSGFIALPGGAGTAEEIFEQWTWAQLGIHDKPLAFLNVNHFYDPLTVMVQRMVSDGFMKQDYANMLRFSENLHDIIDYFKTYTPPVSKWTTRNENHHV</sequence>
<organism evidence="4 5">
    <name type="scientific">Erwinia typographi</name>
    <dbReference type="NCBI Taxonomy" id="371042"/>
    <lineage>
        <taxon>Bacteria</taxon>
        <taxon>Pseudomonadati</taxon>
        <taxon>Pseudomonadota</taxon>
        <taxon>Gammaproteobacteria</taxon>
        <taxon>Enterobacterales</taxon>
        <taxon>Erwiniaceae</taxon>
        <taxon>Erwinia</taxon>
    </lineage>
</organism>
<dbReference type="PANTHER" id="PTHR31223">
    <property type="entry name" value="LOG FAMILY PROTEIN YJL055W"/>
    <property type="match status" value="1"/>
</dbReference>
<evidence type="ECO:0000313" key="5">
    <source>
        <dbReference type="Proteomes" id="UP000030351"/>
    </source>
</evidence>